<comment type="similarity">
    <text evidence="1">Belongs to the type-I restriction system S methylase family.</text>
</comment>
<dbReference type="CDD" id="cd17256">
    <property type="entry name" value="RMtype1_S_EcoJA65PI-TRD1-CR1_like"/>
    <property type="match status" value="1"/>
</dbReference>
<comment type="caution">
    <text evidence="5">The sequence shown here is derived from an EMBL/GenBank/DDBJ whole genome shotgun (WGS) entry which is preliminary data.</text>
</comment>
<organism evidence="5 6">
    <name type="scientific">Poseidonibacter ostreae</name>
    <dbReference type="NCBI Taxonomy" id="2654171"/>
    <lineage>
        <taxon>Bacteria</taxon>
        <taxon>Pseudomonadati</taxon>
        <taxon>Campylobacterota</taxon>
        <taxon>Epsilonproteobacteria</taxon>
        <taxon>Campylobacterales</taxon>
        <taxon>Arcobacteraceae</taxon>
        <taxon>Poseidonibacter</taxon>
    </lineage>
</organism>
<evidence type="ECO:0000313" key="6">
    <source>
        <dbReference type="Proteomes" id="UP000461010"/>
    </source>
</evidence>
<evidence type="ECO:0000313" key="5">
    <source>
        <dbReference type="EMBL" id="KAB7891560.1"/>
    </source>
</evidence>
<name>A0ABQ6VM75_9BACT</name>
<dbReference type="PANTHER" id="PTHR43140">
    <property type="entry name" value="TYPE-1 RESTRICTION ENZYME ECOKI SPECIFICITY PROTEIN"/>
    <property type="match status" value="1"/>
</dbReference>
<dbReference type="EMBL" id="WFKJ01000016">
    <property type="protein sequence ID" value="KAB7891560.1"/>
    <property type="molecule type" value="Genomic_DNA"/>
</dbReference>
<evidence type="ECO:0000256" key="3">
    <source>
        <dbReference type="ARBA" id="ARBA00023125"/>
    </source>
</evidence>
<sequence>MSLQKGWIETSLKNLISAKGLLSDGDWIEKKDQDQEGKIRLIQLADIGDGFFKNKSDRYINEETFEKLNCEEIITGDILIARLPDPLGRACIFPKLENKCITSVDVCILRPSAEYIDSKWLHHFINAPKSREYIELNSSGTTRKRIARKKLEVLVIPLPPFNEQKRIAQKVDQLLSSVLSIKTRLENTSKIIERFRQSILTAAVSGELTEEWRKGNVDSEWKNTAIKDVTIKVGSGSTPKGGKSAYKESGIALVRSMNIHFSGIKYKNLAFIDEEQAKKLKNVMIEKDDVLLNITGASIGRVTLAPLDLVGARVNQHVSIIRTIIDKLMPEYLNIYLSSPLTQQWIQSENYGGTREALTKTMILEYKVSHPSIKEQKEIVSQVEYLFSLVDTLEDKIEAANKRVNKLTQSILTKAFKGELVQQDPNDEPAEELLKRIKSEQESSKTKKAKNTKKKTIIQQIKINTIEDLSDFLVKEFLDKYFTIENVIEKKKDDKQKLIKLIFQLISTKEFVLKNKVYSIVSSFKKDQQIIQIKEKAN</sequence>
<evidence type="ECO:0000256" key="2">
    <source>
        <dbReference type="ARBA" id="ARBA00022747"/>
    </source>
</evidence>
<keyword evidence="6" id="KW-1185">Reference proteome</keyword>
<accession>A0ABQ6VM75</accession>
<reference evidence="5 6" key="1">
    <citation type="submission" date="2019-10" db="EMBL/GenBank/DDBJ databases">
        <title>Poseidonibacter ostreae sp. nov., isolated from the gut of the Ostrea denselamellosa.</title>
        <authorList>
            <person name="Choi A."/>
        </authorList>
    </citation>
    <scope>NUCLEOTIDE SEQUENCE [LARGE SCALE GENOMIC DNA]</scope>
    <source>
        <strain evidence="5 6">SJOD-M-5</strain>
    </source>
</reference>
<dbReference type="Proteomes" id="UP000461010">
    <property type="component" value="Unassembled WGS sequence"/>
</dbReference>
<proteinExistence type="inferred from homology"/>
<keyword evidence="3" id="KW-0238">DNA-binding</keyword>
<dbReference type="InterPro" id="IPR051212">
    <property type="entry name" value="Type-I_RE_S_subunit"/>
</dbReference>
<dbReference type="PANTHER" id="PTHR43140:SF1">
    <property type="entry name" value="TYPE I RESTRICTION ENZYME ECOKI SPECIFICITY SUBUNIT"/>
    <property type="match status" value="1"/>
</dbReference>
<gene>
    <name evidence="5" type="ORF">GBG18_06775</name>
</gene>
<feature type="domain" description="Type I restriction modification DNA specificity" evidence="4">
    <location>
        <begin position="219"/>
        <end position="398"/>
    </location>
</feature>
<keyword evidence="2" id="KW-0680">Restriction system</keyword>
<dbReference type="Pfam" id="PF01420">
    <property type="entry name" value="Methylase_S"/>
    <property type="match status" value="2"/>
</dbReference>
<protein>
    <recommendedName>
        <fullName evidence="4">Type I restriction modification DNA specificity domain-containing protein</fullName>
    </recommendedName>
</protein>
<dbReference type="InterPro" id="IPR000055">
    <property type="entry name" value="Restrct_endonuc_typeI_TRD"/>
</dbReference>
<evidence type="ECO:0000259" key="4">
    <source>
        <dbReference type="Pfam" id="PF01420"/>
    </source>
</evidence>
<dbReference type="InterPro" id="IPR044946">
    <property type="entry name" value="Restrct_endonuc_typeI_TRD_sf"/>
</dbReference>
<dbReference type="RefSeq" id="WP_152189604.1">
    <property type="nucleotide sequence ID" value="NZ_WFKI01000011.1"/>
</dbReference>
<evidence type="ECO:0000256" key="1">
    <source>
        <dbReference type="ARBA" id="ARBA00010923"/>
    </source>
</evidence>
<feature type="domain" description="Type I restriction modification DNA specificity" evidence="4">
    <location>
        <begin position="9"/>
        <end position="185"/>
    </location>
</feature>
<dbReference type="SUPFAM" id="SSF116734">
    <property type="entry name" value="DNA methylase specificity domain"/>
    <property type="match status" value="2"/>
</dbReference>
<dbReference type="Gene3D" id="3.90.220.20">
    <property type="entry name" value="DNA methylase specificity domains"/>
    <property type="match status" value="2"/>
</dbReference>